<dbReference type="OrthoDB" id="3192849at2"/>
<name>A0A419SVN6_9FIRM</name>
<evidence type="ECO:0000259" key="1">
    <source>
        <dbReference type="Pfam" id="PF11823"/>
    </source>
</evidence>
<proteinExistence type="predicted"/>
<organism evidence="2 3">
    <name type="scientific">Lacrimispora algidixylanolytica</name>
    <dbReference type="NCBI Taxonomy" id="94868"/>
    <lineage>
        <taxon>Bacteria</taxon>
        <taxon>Bacillati</taxon>
        <taxon>Bacillota</taxon>
        <taxon>Clostridia</taxon>
        <taxon>Lachnospirales</taxon>
        <taxon>Lachnospiraceae</taxon>
        <taxon>Lacrimispora</taxon>
    </lineage>
</organism>
<protein>
    <recommendedName>
        <fullName evidence="1">Putative Se/S carrier protein-like domain-containing protein</fullName>
    </recommendedName>
</protein>
<reference evidence="2 3" key="1">
    <citation type="submission" date="2016-08" db="EMBL/GenBank/DDBJ databases">
        <title>A new outlook on sporulation: Clostridium algidixylanolyticum.</title>
        <authorList>
            <person name="Poppleton D.I."/>
            <person name="Gribaldo S."/>
        </authorList>
    </citation>
    <scope>NUCLEOTIDE SEQUENCE [LARGE SCALE GENOMIC DNA]</scope>
    <source>
        <strain evidence="2 3">SPL73</strain>
    </source>
</reference>
<dbReference type="InterPro" id="IPR021778">
    <property type="entry name" value="Se/S_carrier-like"/>
</dbReference>
<evidence type="ECO:0000313" key="2">
    <source>
        <dbReference type="EMBL" id="RKD29282.1"/>
    </source>
</evidence>
<feature type="domain" description="Putative Se/S carrier protein-like" evidence="1">
    <location>
        <begin position="4"/>
        <end position="71"/>
    </location>
</feature>
<dbReference type="Pfam" id="PF11823">
    <property type="entry name" value="Se_S_carrier"/>
    <property type="match status" value="1"/>
</dbReference>
<sequence>MEDILFTFHNTHHSILAEKILLEANIPVKVMPMPEVITAGCGLCLRLPEADGLCAYHLLKSSSISPRGIYRKNSGLYVELQIETLHT</sequence>
<keyword evidence="3" id="KW-1185">Reference proteome</keyword>
<gene>
    <name evidence="2" type="ORF">BET01_07960</name>
</gene>
<dbReference type="Proteomes" id="UP000284277">
    <property type="component" value="Unassembled WGS sequence"/>
</dbReference>
<dbReference type="EMBL" id="MCIA01000032">
    <property type="protein sequence ID" value="RKD29282.1"/>
    <property type="molecule type" value="Genomic_DNA"/>
</dbReference>
<dbReference type="AlphaFoldDB" id="A0A419SVN6"/>
<dbReference type="RefSeq" id="WP_120198117.1">
    <property type="nucleotide sequence ID" value="NZ_MCIA01000032.1"/>
</dbReference>
<evidence type="ECO:0000313" key="3">
    <source>
        <dbReference type="Proteomes" id="UP000284277"/>
    </source>
</evidence>
<accession>A0A419SVN6</accession>
<comment type="caution">
    <text evidence="2">The sequence shown here is derived from an EMBL/GenBank/DDBJ whole genome shotgun (WGS) entry which is preliminary data.</text>
</comment>